<dbReference type="Proteomes" id="UP001302949">
    <property type="component" value="Unassembled WGS sequence"/>
</dbReference>
<keyword evidence="3" id="KW-1185">Reference proteome</keyword>
<comment type="caution">
    <text evidence="2">The sequence shown here is derived from an EMBL/GenBank/DDBJ whole genome shotgun (WGS) entry which is preliminary data.</text>
</comment>
<accession>A0ABU5QFS8</accession>
<reference evidence="2 3" key="1">
    <citation type="submission" date="2023-12" db="EMBL/GenBank/DDBJ databases">
        <title>Novel species of the genus Arcicella isolated from rivers.</title>
        <authorList>
            <person name="Lu H."/>
        </authorList>
    </citation>
    <scope>NUCLEOTIDE SEQUENCE [LARGE SCALE GENOMIC DNA]</scope>
    <source>
        <strain evidence="2 3">KCTC 23307</strain>
    </source>
</reference>
<dbReference type="EMBL" id="JAYFUM010000027">
    <property type="protein sequence ID" value="MEA5141382.1"/>
    <property type="molecule type" value="Genomic_DNA"/>
</dbReference>
<evidence type="ECO:0000256" key="1">
    <source>
        <dbReference type="SAM" id="SignalP"/>
    </source>
</evidence>
<keyword evidence="1" id="KW-0732">Signal</keyword>
<gene>
    <name evidence="2" type="ORF">VB248_19665</name>
</gene>
<protein>
    <recommendedName>
        <fullName evidence="4">Outer membrane protein beta-barrel domain-containing protein</fullName>
    </recommendedName>
</protein>
<name>A0ABU5QFS8_9BACT</name>
<evidence type="ECO:0000313" key="3">
    <source>
        <dbReference type="Proteomes" id="UP001302949"/>
    </source>
</evidence>
<sequence length="168" mass="18996">MKLAFIPTLCICLFLTFCTKAQSLNKNQVGVEFAGNNVIYSLYYQNNIPIKKHYLGLKFGITPYFPGYSSAVNGEINTTLGSTNRWFLGSGYTRIKIDENHFDHGGVRADNDIPLQLLMPQIGYQVLTRNQQNFWRFSMIVPIQVSAKGSTELVVPVWGSISFGWIFN</sequence>
<feature type="signal peptide" evidence="1">
    <location>
        <begin position="1"/>
        <end position="21"/>
    </location>
</feature>
<evidence type="ECO:0000313" key="2">
    <source>
        <dbReference type="EMBL" id="MEA5141382.1"/>
    </source>
</evidence>
<organism evidence="2 3">
    <name type="scientific">Arcicella rigui</name>
    <dbReference type="NCBI Taxonomy" id="797020"/>
    <lineage>
        <taxon>Bacteria</taxon>
        <taxon>Pseudomonadati</taxon>
        <taxon>Bacteroidota</taxon>
        <taxon>Cytophagia</taxon>
        <taxon>Cytophagales</taxon>
        <taxon>Flectobacillaceae</taxon>
        <taxon>Arcicella</taxon>
    </lineage>
</organism>
<feature type="chain" id="PRO_5045568557" description="Outer membrane protein beta-barrel domain-containing protein" evidence="1">
    <location>
        <begin position="22"/>
        <end position="168"/>
    </location>
</feature>
<dbReference type="RefSeq" id="WP_323298539.1">
    <property type="nucleotide sequence ID" value="NZ_JAYFUM010000027.1"/>
</dbReference>
<evidence type="ECO:0008006" key="4">
    <source>
        <dbReference type="Google" id="ProtNLM"/>
    </source>
</evidence>
<proteinExistence type="predicted"/>